<evidence type="ECO:0008006" key="3">
    <source>
        <dbReference type="Google" id="ProtNLM"/>
    </source>
</evidence>
<reference evidence="1 2" key="1">
    <citation type="submission" date="2021-06" db="EMBL/GenBank/DDBJ databases">
        <title>Caerostris darwini draft genome.</title>
        <authorList>
            <person name="Kono N."/>
            <person name="Arakawa K."/>
        </authorList>
    </citation>
    <scope>NUCLEOTIDE SEQUENCE [LARGE SCALE GENOMIC DNA]</scope>
</reference>
<dbReference type="Proteomes" id="UP001054837">
    <property type="component" value="Unassembled WGS sequence"/>
</dbReference>
<evidence type="ECO:0000313" key="1">
    <source>
        <dbReference type="EMBL" id="GIY32086.1"/>
    </source>
</evidence>
<gene>
    <name evidence="1" type="ORF">CDAR_448301</name>
</gene>
<sequence>MRSIMRVGNAVPGNWKRKPFRGKLEWITWKNKTPRSSGSDWSTISRKCRPLNSIHEPPSCRVSSYEEYMISLVL</sequence>
<organism evidence="1 2">
    <name type="scientific">Caerostris darwini</name>
    <dbReference type="NCBI Taxonomy" id="1538125"/>
    <lineage>
        <taxon>Eukaryota</taxon>
        <taxon>Metazoa</taxon>
        <taxon>Ecdysozoa</taxon>
        <taxon>Arthropoda</taxon>
        <taxon>Chelicerata</taxon>
        <taxon>Arachnida</taxon>
        <taxon>Araneae</taxon>
        <taxon>Araneomorphae</taxon>
        <taxon>Entelegynae</taxon>
        <taxon>Araneoidea</taxon>
        <taxon>Araneidae</taxon>
        <taxon>Caerostris</taxon>
    </lineage>
</organism>
<dbReference type="AlphaFoldDB" id="A0AAV4SFX9"/>
<accession>A0AAV4SFX9</accession>
<dbReference type="EMBL" id="BPLQ01007741">
    <property type="protein sequence ID" value="GIY32086.1"/>
    <property type="molecule type" value="Genomic_DNA"/>
</dbReference>
<proteinExistence type="predicted"/>
<protein>
    <recommendedName>
        <fullName evidence="3">Ycf15</fullName>
    </recommendedName>
</protein>
<evidence type="ECO:0000313" key="2">
    <source>
        <dbReference type="Proteomes" id="UP001054837"/>
    </source>
</evidence>
<comment type="caution">
    <text evidence="1">The sequence shown here is derived from an EMBL/GenBank/DDBJ whole genome shotgun (WGS) entry which is preliminary data.</text>
</comment>
<name>A0AAV4SFX9_9ARAC</name>
<keyword evidence="2" id="KW-1185">Reference proteome</keyword>